<dbReference type="Proteomes" id="UP001439875">
    <property type="component" value="Unassembled WGS sequence"/>
</dbReference>
<dbReference type="EMBL" id="JBBMEW010000001">
    <property type="protein sequence ID" value="MEQ2525087.1"/>
    <property type="molecule type" value="Genomic_DNA"/>
</dbReference>
<comment type="caution">
    <text evidence="1">The sequence shown here is derived from an EMBL/GenBank/DDBJ whole genome shotgun (WGS) entry which is preliminary data.</text>
</comment>
<evidence type="ECO:0000313" key="2">
    <source>
        <dbReference type="Proteomes" id="UP001439875"/>
    </source>
</evidence>
<organism evidence="1 2">
    <name type="scientific">Robertmurraya yapensis</name>
    <name type="common">ex Hitch et al 2024</name>
    <dbReference type="NCBI Taxonomy" id="3133160"/>
    <lineage>
        <taxon>Bacteria</taxon>
        <taxon>Bacillati</taxon>
        <taxon>Bacillota</taxon>
        <taxon>Bacilli</taxon>
        <taxon>Bacillales</taxon>
        <taxon>Bacillaceae</taxon>
        <taxon>Robertmurraya</taxon>
    </lineage>
</organism>
<evidence type="ECO:0000313" key="1">
    <source>
        <dbReference type="EMBL" id="MEQ2525087.1"/>
    </source>
</evidence>
<gene>
    <name evidence="1" type="ORF">WMO40_00125</name>
</gene>
<protein>
    <submittedName>
        <fullName evidence="1">SLAP domain-containing protein</fullName>
    </submittedName>
</protein>
<reference evidence="1" key="1">
    <citation type="submission" date="2024-03" db="EMBL/GenBank/DDBJ databases">
        <title>Human intestinal bacterial collection.</title>
        <authorList>
            <person name="Pauvert C."/>
            <person name="Hitch T.C.A."/>
            <person name="Clavel T."/>
        </authorList>
    </citation>
    <scope>NUCLEOTIDE SEQUENCE</scope>
    <source>
        <strain evidence="1">CLA-AA-H227</strain>
    </source>
</reference>
<name>A0ACC6S510_9BACI</name>
<proteinExistence type="predicted"/>
<keyword evidence="2" id="KW-1185">Reference proteome</keyword>
<accession>A0ACC6S510</accession>
<sequence length="128" mass="15119">MQHLQYESSWDKALSTQDRMNIERIFNDTKHQNDSKILFTPIKEAFNHNQDLLVTVLVHNFTSEPFLFQNVRLRYSIQGELVGEHIFHLPRLKISAQVSMPWTFIFPKGNYRTRTSIENGRLEVSENV</sequence>